<evidence type="ECO:0000256" key="2">
    <source>
        <dbReference type="ARBA" id="ARBA00022448"/>
    </source>
</evidence>
<dbReference type="PANTHER" id="PTHR36923">
    <property type="entry name" value="FERREDOXIN"/>
    <property type="match status" value="1"/>
</dbReference>
<dbReference type="SUPFAM" id="SSF54862">
    <property type="entry name" value="4Fe-4S ferredoxins"/>
    <property type="match status" value="1"/>
</dbReference>
<comment type="function">
    <text evidence="8">Ferredoxins are iron-sulfur proteins that transfer electrons in a wide variety of metabolic reactions.</text>
</comment>
<organism evidence="9 10">
    <name type="scientific">Sphaerisporangium aureirubrum</name>
    <dbReference type="NCBI Taxonomy" id="1544736"/>
    <lineage>
        <taxon>Bacteria</taxon>
        <taxon>Bacillati</taxon>
        <taxon>Actinomycetota</taxon>
        <taxon>Actinomycetes</taxon>
        <taxon>Streptosporangiales</taxon>
        <taxon>Streptosporangiaceae</taxon>
        <taxon>Sphaerisporangium</taxon>
    </lineage>
</organism>
<keyword evidence="7" id="KW-0003">3Fe-4S</keyword>
<keyword evidence="3 8" id="KW-0479">Metal-binding</keyword>
<gene>
    <name evidence="9" type="ORF">ACFP1K_29295</name>
</gene>
<evidence type="ECO:0000256" key="6">
    <source>
        <dbReference type="ARBA" id="ARBA00023014"/>
    </source>
</evidence>
<dbReference type="EMBL" id="JBHSRF010000059">
    <property type="protein sequence ID" value="MFC6085293.1"/>
    <property type="molecule type" value="Genomic_DNA"/>
</dbReference>
<reference evidence="10" key="1">
    <citation type="journal article" date="2019" name="Int. J. Syst. Evol. Microbiol.">
        <title>The Global Catalogue of Microorganisms (GCM) 10K type strain sequencing project: providing services to taxonomists for standard genome sequencing and annotation.</title>
        <authorList>
            <consortium name="The Broad Institute Genomics Platform"/>
            <consortium name="The Broad Institute Genome Sequencing Center for Infectious Disease"/>
            <person name="Wu L."/>
            <person name="Ma J."/>
        </authorList>
    </citation>
    <scope>NUCLEOTIDE SEQUENCE [LARGE SCALE GENOMIC DNA]</scope>
    <source>
        <strain evidence="10">JCM 30346</strain>
    </source>
</reference>
<evidence type="ECO:0000256" key="3">
    <source>
        <dbReference type="ARBA" id="ARBA00022723"/>
    </source>
</evidence>
<keyword evidence="10" id="KW-1185">Reference proteome</keyword>
<dbReference type="PANTHER" id="PTHR36923:SF3">
    <property type="entry name" value="FERREDOXIN"/>
    <property type="match status" value="1"/>
</dbReference>
<evidence type="ECO:0000256" key="4">
    <source>
        <dbReference type="ARBA" id="ARBA00022982"/>
    </source>
</evidence>
<evidence type="ECO:0000313" key="9">
    <source>
        <dbReference type="EMBL" id="MFC6085293.1"/>
    </source>
</evidence>
<protein>
    <recommendedName>
        <fullName evidence="8">Ferredoxin</fullName>
    </recommendedName>
</protein>
<dbReference type="Proteomes" id="UP001596137">
    <property type="component" value="Unassembled WGS sequence"/>
</dbReference>
<dbReference type="InterPro" id="IPR001080">
    <property type="entry name" value="3Fe4S_ferredoxin"/>
</dbReference>
<evidence type="ECO:0000256" key="5">
    <source>
        <dbReference type="ARBA" id="ARBA00023004"/>
    </source>
</evidence>
<name>A0ABW1NR03_9ACTN</name>
<comment type="cofactor">
    <cofactor evidence="1">
        <name>[3Fe-4S] cluster</name>
        <dbReference type="ChEBI" id="CHEBI:21137"/>
    </cofactor>
</comment>
<keyword evidence="2 8" id="KW-0813">Transport</keyword>
<accession>A0ABW1NR03</accession>
<keyword evidence="4 8" id="KW-0249">Electron transport</keyword>
<evidence type="ECO:0000256" key="7">
    <source>
        <dbReference type="ARBA" id="ARBA00023291"/>
    </source>
</evidence>
<comment type="caution">
    <text evidence="9">The sequence shown here is derived from an EMBL/GenBank/DDBJ whole genome shotgun (WGS) entry which is preliminary data.</text>
</comment>
<dbReference type="Gene3D" id="3.30.70.20">
    <property type="match status" value="1"/>
</dbReference>
<evidence type="ECO:0000313" key="10">
    <source>
        <dbReference type="Proteomes" id="UP001596137"/>
    </source>
</evidence>
<evidence type="ECO:0000256" key="1">
    <source>
        <dbReference type="ARBA" id="ARBA00001927"/>
    </source>
</evidence>
<keyword evidence="5 8" id="KW-0408">Iron</keyword>
<dbReference type="Pfam" id="PF13370">
    <property type="entry name" value="Fer4_13"/>
    <property type="match status" value="1"/>
</dbReference>
<proteinExistence type="predicted"/>
<evidence type="ECO:0000256" key="8">
    <source>
        <dbReference type="RuleBase" id="RU368020"/>
    </source>
</evidence>
<dbReference type="PRINTS" id="PR00352">
    <property type="entry name" value="3FE4SFRDOXIN"/>
</dbReference>
<dbReference type="RefSeq" id="WP_380759277.1">
    <property type="nucleotide sequence ID" value="NZ_JBHSRF010000059.1"/>
</dbReference>
<keyword evidence="6 8" id="KW-0411">Iron-sulfur</keyword>
<sequence length="70" mass="7156">MRLRVDQESCCGSGMCALVAPDVFDQDTADGRVVLLDASPPPALHDAVRHAIHACPCGVIGEDAGPGTAV</sequence>
<dbReference type="InterPro" id="IPR051269">
    <property type="entry name" value="Fe-S_cluster_ET"/>
</dbReference>